<dbReference type="InterPro" id="IPR001590">
    <property type="entry name" value="Peptidase_M12B"/>
</dbReference>
<feature type="binding site" evidence="4">
    <location>
        <position position="437"/>
    </location>
    <ligand>
        <name>Zn(2+)</name>
        <dbReference type="ChEBI" id="CHEBI:29105"/>
        <note>catalytic</note>
    </ligand>
</feature>
<gene>
    <name evidence="10" type="ORF">MBM_09023</name>
</gene>
<dbReference type="InParanoid" id="K1XK37"/>
<dbReference type="Proteomes" id="UP000006753">
    <property type="component" value="Unassembled WGS sequence"/>
</dbReference>
<dbReference type="PROSITE" id="PS50215">
    <property type="entry name" value="ADAM_MEPRO"/>
    <property type="match status" value="1"/>
</dbReference>
<evidence type="ECO:0000256" key="6">
    <source>
        <dbReference type="SAM" id="Phobius"/>
    </source>
</evidence>
<evidence type="ECO:0000256" key="4">
    <source>
        <dbReference type="PROSITE-ProRule" id="PRU00276"/>
    </source>
</evidence>
<keyword evidence="1" id="KW-1015">Disulfide bond</keyword>
<comment type="function">
    <text evidence="2">Probable zinc protease.</text>
</comment>
<dbReference type="InterPro" id="IPR006586">
    <property type="entry name" value="ADAM_Cys-rich"/>
</dbReference>
<dbReference type="Pfam" id="PF00200">
    <property type="entry name" value="Disintegrin"/>
    <property type="match status" value="1"/>
</dbReference>
<evidence type="ECO:0000259" key="9">
    <source>
        <dbReference type="PROSITE" id="PS50215"/>
    </source>
</evidence>
<sequence>MFLLKSLAAAWISSCLFATPNAHSTERNPLTYLSLVENARFNTPSHRIHALSKFDLTFDLHNGEQRIRLTLAPNHDVIQNGATIQHLAPDGTVKTEELIDRAEYRIFKGQAWLQYYAGAEWTNVGWARIMVQQDGAEPLFEGAFRVDGDHHHIQTRTHYMQTKNAQDPAMEDKGFEYMVLWRDSDVSADAYMDFEGHAHGELKRGFGNDGSCSADVLDFNTQGDHPIYTGMAKRDEDSFGSTYTKMLFGRQIDGQTVGNSAGVDLSSTIGNSAGCPSTRRVALVGVATDCSYSADFNSTSAARANIISVMNMASVLYEDTFNITLGIQNLTISDPVCPATPPSTALWNGACSDSVTIQDRLNLFSGWRGERVDTNAYWTLLTKCGSGSAVGLAWLGQACVATSQSTSTASGNETVSGANVVVRTSSEWQVIAHETGHTFGAVHDCNSASCSDGATVKSQQCCPLSSTICDAAGAYIMNPSTAPNIKTFSPCTIGNICNAIGRNSVKTSCLTANRDITTISGSQCGNGIVESGEDCDCGGASGCGSNACCEPTTCKFKNNAVCDPSNEECCTGSCQFASNSTVCRTSTGTCDPEETCSGSSPFCPADNNAPDGTSCGDSLQCASGQCTSRDLQCKTLMGSYTQENDTYACSSSGCQISCASPEFGANVCYSMQQNFLDGSTCGGGGKCLNGQCKGSSVSKEITSWIERNRTLVIALASVVGGFIVLSIVSCCLSRCRNWSRRRARPTAPPAPRGWVEQPQWNMAGAPPNMNYSAYDANGSWENGRWQPPREPPLAWQPSVRYA</sequence>
<dbReference type="GO" id="GO:0006508">
    <property type="term" value="P:proteolysis"/>
    <property type="evidence" value="ECO:0007669"/>
    <property type="project" value="InterPro"/>
</dbReference>
<dbReference type="SUPFAM" id="SSF57552">
    <property type="entry name" value="Blood coagulation inhibitor (disintegrin)"/>
    <property type="match status" value="1"/>
</dbReference>
<accession>K1XK37</accession>
<feature type="region of interest" description="Disordered" evidence="5">
    <location>
        <begin position="782"/>
        <end position="802"/>
    </location>
</feature>
<dbReference type="SMART" id="SM00608">
    <property type="entry name" value="ACR"/>
    <property type="match status" value="1"/>
</dbReference>
<dbReference type="GeneID" id="18764958"/>
<feature type="domain" description="Peptidase M12B" evidence="9">
    <location>
        <begin position="279"/>
        <end position="496"/>
    </location>
</feature>
<name>K1XK37_MARBU</name>
<feature type="signal peptide" evidence="7">
    <location>
        <begin position="1"/>
        <end position="18"/>
    </location>
</feature>
<proteinExistence type="predicted"/>
<dbReference type="STRING" id="1072389.K1XK37"/>
<feature type="chain" id="PRO_5003855453" description="Disintegrin and metalloproteinase domain-containing protein B" evidence="7">
    <location>
        <begin position="19"/>
        <end position="802"/>
    </location>
</feature>
<keyword evidence="11" id="KW-1185">Reference proteome</keyword>
<dbReference type="GO" id="GO:0004222">
    <property type="term" value="F:metalloendopeptidase activity"/>
    <property type="evidence" value="ECO:0007669"/>
    <property type="project" value="InterPro"/>
</dbReference>
<dbReference type="EMBL" id="JH921454">
    <property type="protein sequence ID" value="EKD12794.1"/>
    <property type="molecule type" value="Genomic_DNA"/>
</dbReference>
<dbReference type="PANTHER" id="PTHR11905">
    <property type="entry name" value="ADAM A DISINTEGRIN AND METALLOPROTEASE DOMAIN"/>
    <property type="match status" value="1"/>
</dbReference>
<evidence type="ECO:0000256" key="7">
    <source>
        <dbReference type="SAM" id="SignalP"/>
    </source>
</evidence>
<dbReference type="OMA" id="YGLQQNF"/>
<dbReference type="RefSeq" id="XP_007296912.1">
    <property type="nucleotide sequence ID" value="XM_007296850.1"/>
</dbReference>
<organism evidence="10 11">
    <name type="scientific">Marssonina brunnea f. sp. multigermtubi (strain MB_m1)</name>
    <name type="common">Marssonina leaf spot fungus</name>
    <dbReference type="NCBI Taxonomy" id="1072389"/>
    <lineage>
        <taxon>Eukaryota</taxon>
        <taxon>Fungi</taxon>
        <taxon>Dikarya</taxon>
        <taxon>Ascomycota</taxon>
        <taxon>Pezizomycotina</taxon>
        <taxon>Leotiomycetes</taxon>
        <taxon>Helotiales</taxon>
        <taxon>Drepanopezizaceae</taxon>
        <taxon>Drepanopeziza</taxon>
    </lineage>
</organism>
<evidence type="ECO:0000259" key="8">
    <source>
        <dbReference type="PROSITE" id="PS50214"/>
    </source>
</evidence>
<dbReference type="eggNOG" id="KOG3607">
    <property type="taxonomic scope" value="Eukaryota"/>
</dbReference>
<dbReference type="Gene3D" id="4.10.70.10">
    <property type="entry name" value="Disintegrin domain"/>
    <property type="match status" value="1"/>
</dbReference>
<dbReference type="AlphaFoldDB" id="K1XK37"/>
<dbReference type="KEGG" id="mbe:MBM_09023"/>
<dbReference type="CDD" id="cd04271">
    <property type="entry name" value="ZnMc_ADAM_fungal"/>
    <property type="match status" value="1"/>
</dbReference>
<comment type="caution">
    <text evidence="4">Lacks conserved residue(s) required for the propagation of feature annotation.</text>
</comment>
<evidence type="ECO:0000256" key="2">
    <source>
        <dbReference type="ARBA" id="ARBA00056552"/>
    </source>
</evidence>
<dbReference type="Pfam" id="PF13688">
    <property type="entry name" value="Reprolysin_5"/>
    <property type="match status" value="1"/>
</dbReference>
<dbReference type="OrthoDB" id="5951731at2759"/>
<dbReference type="GO" id="GO:0046872">
    <property type="term" value="F:metal ion binding"/>
    <property type="evidence" value="ECO:0007669"/>
    <property type="project" value="UniProtKB-KW"/>
</dbReference>
<dbReference type="InterPro" id="IPR001762">
    <property type="entry name" value="Disintegrin_dom"/>
</dbReference>
<dbReference type="HOGENOM" id="CLU_012383_1_0_1"/>
<reference evidence="10 11" key="1">
    <citation type="journal article" date="2012" name="BMC Genomics">
        <title>Sequencing the genome of Marssonina brunnea reveals fungus-poplar co-evolution.</title>
        <authorList>
            <person name="Zhu S."/>
            <person name="Cao Y.-Z."/>
            <person name="Jiang C."/>
            <person name="Tan B.-Y."/>
            <person name="Wang Z."/>
            <person name="Feng S."/>
            <person name="Zhang L."/>
            <person name="Su X.-H."/>
            <person name="Brejova B."/>
            <person name="Vinar T."/>
            <person name="Xu M."/>
            <person name="Wang M.-X."/>
            <person name="Zhang S.-G."/>
            <person name="Huang M.-R."/>
            <person name="Wu R."/>
            <person name="Zhou Y."/>
        </authorList>
    </citation>
    <scope>NUCLEOTIDE SEQUENCE [LARGE SCALE GENOMIC DNA]</scope>
    <source>
        <strain evidence="10 11">MB_m1</strain>
    </source>
</reference>
<evidence type="ECO:0000256" key="5">
    <source>
        <dbReference type="SAM" id="MobiDB-lite"/>
    </source>
</evidence>
<keyword evidence="6" id="KW-1133">Transmembrane helix</keyword>
<feature type="domain" description="Disintegrin" evidence="8">
    <location>
        <begin position="521"/>
        <end position="611"/>
    </location>
</feature>
<dbReference type="FunFam" id="4.10.70.10:FF:000003">
    <property type="entry name" value="Disintegrin and metalloproteinase domain-containing protein 17"/>
    <property type="match status" value="1"/>
</dbReference>
<dbReference type="PANTHER" id="PTHR11905:SF159">
    <property type="entry name" value="ADAM METALLOPROTEASE"/>
    <property type="match status" value="1"/>
</dbReference>
<keyword evidence="4" id="KW-0862">Zinc</keyword>
<evidence type="ECO:0000313" key="10">
    <source>
        <dbReference type="EMBL" id="EKD12794.1"/>
    </source>
</evidence>
<feature type="binding site" evidence="4">
    <location>
        <position position="433"/>
    </location>
    <ligand>
        <name>Zn(2+)</name>
        <dbReference type="ChEBI" id="CHEBI:29105"/>
        <note>catalytic</note>
    </ligand>
</feature>
<dbReference type="PROSITE" id="PS50214">
    <property type="entry name" value="DISINTEGRIN_2"/>
    <property type="match status" value="1"/>
</dbReference>
<evidence type="ECO:0000313" key="11">
    <source>
        <dbReference type="Proteomes" id="UP000006753"/>
    </source>
</evidence>
<dbReference type="SUPFAM" id="SSF55486">
    <property type="entry name" value="Metalloproteases ('zincins'), catalytic domain"/>
    <property type="match status" value="1"/>
</dbReference>
<feature type="transmembrane region" description="Helical" evidence="6">
    <location>
        <begin position="711"/>
        <end position="732"/>
    </location>
</feature>
<dbReference type="Gene3D" id="3.40.390.10">
    <property type="entry name" value="Collagenase (Catalytic Domain)"/>
    <property type="match status" value="1"/>
</dbReference>
<dbReference type="SMART" id="SM00050">
    <property type="entry name" value="DISIN"/>
    <property type="match status" value="1"/>
</dbReference>
<evidence type="ECO:0000256" key="1">
    <source>
        <dbReference type="ARBA" id="ARBA00023157"/>
    </source>
</evidence>
<keyword evidence="7" id="KW-0732">Signal</keyword>
<dbReference type="InterPro" id="IPR036436">
    <property type="entry name" value="Disintegrin_dom_sf"/>
</dbReference>
<keyword evidence="6" id="KW-0812">Transmembrane</keyword>
<keyword evidence="4" id="KW-0479">Metal-binding</keyword>
<keyword evidence="6" id="KW-0472">Membrane</keyword>
<feature type="binding site" evidence="4">
    <location>
        <position position="443"/>
    </location>
    <ligand>
        <name>Zn(2+)</name>
        <dbReference type="ChEBI" id="CHEBI:29105"/>
        <note>catalytic</note>
    </ligand>
</feature>
<evidence type="ECO:0000256" key="3">
    <source>
        <dbReference type="ARBA" id="ARBA00074021"/>
    </source>
</evidence>
<protein>
    <recommendedName>
        <fullName evidence="3">Disintegrin and metalloproteinase domain-containing protein B</fullName>
    </recommendedName>
</protein>
<feature type="active site" evidence="4">
    <location>
        <position position="434"/>
    </location>
</feature>
<dbReference type="InterPro" id="IPR034028">
    <property type="entry name" value="ZnMc_ADAM_fungal"/>
</dbReference>
<dbReference type="InterPro" id="IPR024079">
    <property type="entry name" value="MetalloPept_cat_dom_sf"/>
</dbReference>